<dbReference type="PROSITE" id="PS51187">
    <property type="entry name" value="AUTOINDUCER_SYNTH_2"/>
    <property type="match status" value="1"/>
</dbReference>
<dbReference type="GO" id="GO:0061579">
    <property type="term" value="F:N-acyl homoserine lactone synthase activity"/>
    <property type="evidence" value="ECO:0007669"/>
    <property type="project" value="UniProtKB-EC"/>
</dbReference>
<evidence type="ECO:0000256" key="1">
    <source>
        <dbReference type="ARBA" id="ARBA00012340"/>
    </source>
</evidence>
<organism evidence="5 6">
    <name type="scientific">Mesorhizobium alhagi CCNWXJ12-2</name>
    <dbReference type="NCBI Taxonomy" id="1107882"/>
    <lineage>
        <taxon>Bacteria</taxon>
        <taxon>Pseudomonadati</taxon>
        <taxon>Pseudomonadota</taxon>
        <taxon>Alphaproteobacteria</taxon>
        <taxon>Hyphomicrobiales</taxon>
        <taxon>Phyllobacteriaceae</taxon>
        <taxon>Allomesorhizobium</taxon>
    </lineage>
</organism>
<dbReference type="Proteomes" id="UP000003250">
    <property type="component" value="Unassembled WGS sequence"/>
</dbReference>
<comment type="similarity">
    <text evidence="3">Belongs to the autoinducer synthase family.</text>
</comment>
<protein>
    <recommendedName>
        <fullName evidence="1">acyl-homoserine-lactone synthase</fullName>
        <ecNumber evidence="1">2.3.1.184</ecNumber>
    </recommendedName>
</protein>
<keyword evidence="3" id="KW-0071">Autoinducer synthesis</keyword>
<dbReference type="EMBL" id="AHAM01000187">
    <property type="protein sequence ID" value="EHK54837.1"/>
    <property type="molecule type" value="Genomic_DNA"/>
</dbReference>
<comment type="catalytic activity">
    <reaction evidence="2">
        <text>a fatty acyl-[ACP] + S-adenosyl-L-methionine = an N-acyl-L-homoserine lactone + S-methyl-5'-thioadenosine + holo-[ACP] + H(+)</text>
        <dbReference type="Rhea" id="RHEA:10096"/>
        <dbReference type="Rhea" id="RHEA-COMP:9685"/>
        <dbReference type="Rhea" id="RHEA-COMP:14125"/>
        <dbReference type="ChEBI" id="CHEBI:15378"/>
        <dbReference type="ChEBI" id="CHEBI:17509"/>
        <dbReference type="ChEBI" id="CHEBI:55474"/>
        <dbReference type="ChEBI" id="CHEBI:59789"/>
        <dbReference type="ChEBI" id="CHEBI:64479"/>
        <dbReference type="ChEBI" id="CHEBI:138651"/>
        <dbReference type="EC" id="2.3.1.184"/>
    </reaction>
</comment>
<proteinExistence type="inferred from homology"/>
<evidence type="ECO:0000259" key="4">
    <source>
        <dbReference type="Pfam" id="PF10074"/>
    </source>
</evidence>
<dbReference type="PATRIC" id="fig|1107882.3.peg.4492"/>
<dbReference type="InterPro" id="IPR016181">
    <property type="entry name" value="Acyl_CoA_acyltransferase"/>
</dbReference>
<evidence type="ECO:0000313" key="6">
    <source>
        <dbReference type="Proteomes" id="UP000003250"/>
    </source>
</evidence>
<dbReference type="InterPro" id="IPR018311">
    <property type="entry name" value="Autoind_synth_CS"/>
</dbReference>
<accession>H0HWN8</accession>
<dbReference type="PROSITE" id="PS00949">
    <property type="entry name" value="AUTOINDUCER_SYNTH_1"/>
    <property type="match status" value="1"/>
</dbReference>
<evidence type="ECO:0000256" key="3">
    <source>
        <dbReference type="PROSITE-ProRule" id="PRU00533"/>
    </source>
</evidence>
<sequence>MIQLIAPGWYNDFADELHEMHRLRYRVFKERLGWDVRTNAGYEIDSFDALKPHYLILRPTVVSTGASDCFRRTGRRCFATLFRCCWRGRPRPGNRASGRPAGARRFACGREIAEALIGEPQIQADRVDPRDHLRDCIRRAIRRGHALMVGGYRDFLARKG</sequence>
<dbReference type="InterPro" id="IPR018754">
    <property type="entry name" value="RovC-like_DNA-bd"/>
</dbReference>
<dbReference type="EC" id="2.3.1.184" evidence="1"/>
<evidence type="ECO:0000256" key="2">
    <source>
        <dbReference type="ARBA" id="ARBA00048576"/>
    </source>
</evidence>
<keyword evidence="3" id="KW-0673">Quorum sensing</keyword>
<dbReference type="GO" id="GO:0009372">
    <property type="term" value="P:quorum sensing"/>
    <property type="evidence" value="ECO:0007669"/>
    <property type="project" value="UniProtKB-UniRule"/>
</dbReference>
<name>H0HWN8_9HYPH</name>
<gene>
    <name evidence="5" type="ORF">MAXJ12_23017</name>
</gene>
<keyword evidence="6" id="KW-1185">Reference proteome</keyword>
<dbReference type="Gene3D" id="3.40.630.30">
    <property type="match status" value="1"/>
</dbReference>
<dbReference type="SUPFAM" id="SSF55729">
    <property type="entry name" value="Acyl-CoA N-acyltransferases (Nat)"/>
    <property type="match status" value="1"/>
</dbReference>
<feature type="domain" description="T6SS Transcription factor RovC-like DNA binding" evidence="4">
    <location>
        <begin position="107"/>
        <end position="156"/>
    </location>
</feature>
<evidence type="ECO:0000313" key="5">
    <source>
        <dbReference type="EMBL" id="EHK54837.1"/>
    </source>
</evidence>
<dbReference type="Pfam" id="PF00765">
    <property type="entry name" value="Autoind_synth"/>
    <property type="match status" value="1"/>
</dbReference>
<reference evidence="5 6" key="1">
    <citation type="journal article" date="2012" name="J. Bacteriol.">
        <title>Draft Genome Sequence of Mesorhizobium alhagi CCNWXJ12-2T, a Novel Salt-Resistant Species Isolated from the Desert of Northwestern China.</title>
        <authorList>
            <person name="Zhou M."/>
            <person name="Chen W."/>
            <person name="Chen H."/>
            <person name="Wei G."/>
        </authorList>
    </citation>
    <scope>NUCLEOTIDE SEQUENCE [LARGE SCALE GENOMIC DNA]</scope>
    <source>
        <strain evidence="5 6">CCNWXJ12-2</strain>
    </source>
</reference>
<dbReference type="Pfam" id="PF10074">
    <property type="entry name" value="RovC_DNA-bd"/>
    <property type="match status" value="1"/>
</dbReference>
<dbReference type="InterPro" id="IPR001690">
    <property type="entry name" value="Autoind_synthase"/>
</dbReference>
<dbReference type="AlphaFoldDB" id="H0HWN8"/>